<dbReference type="InParanoid" id="Q23E35"/>
<evidence type="ECO:0000313" key="1">
    <source>
        <dbReference type="EMBL" id="EAR94752.2"/>
    </source>
</evidence>
<dbReference type="AlphaFoldDB" id="Q23E35"/>
<dbReference type="KEGG" id="tet:TTHERM_00672200"/>
<dbReference type="EMBL" id="GG662711">
    <property type="protein sequence ID" value="EAR94752.2"/>
    <property type="molecule type" value="Genomic_DNA"/>
</dbReference>
<dbReference type="Proteomes" id="UP000009168">
    <property type="component" value="Unassembled WGS sequence"/>
</dbReference>
<keyword evidence="2" id="KW-1185">Reference proteome</keyword>
<name>Q23E35_TETTS</name>
<evidence type="ECO:0000313" key="2">
    <source>
        <dbReference type="Proteomes" id="UP000009168"/>
    </source>
</evidence>
<reference evidence="2" key="1">
    <citation type="journal article" date="2006" name="PLoS Biol.">
        <title>Macronuclear genome sequence of the ciliate Tetrahymena thermophila, a model eukaryote.</title>
        <authorList>
            <person name="Eisen J.A."/>
            <person name="Coyne R.S."/>
            <person name="Wu M."/>
            <person name="Wu D."/>
            <person name="Thiagarajan M."/>
            <person name="Wortman J.R."/>
            <person name="Badger J.H."/>
            <person name="Ren Q."/>
            <person name="Amedeo P."/>
            <person name="Jones K.M."/>
            <person name="Tallon L.J."/>
            <person name="Delcher A.L."/>
            <person name="Salzberg S.L."/>
            <person name="Silva J.C."/>
            <person name="Haas B.J."/>
            <person name="Majoros W.H."/>
            <person name="Farzad M."/>
            <person name="Carlton J.M."/>
            <person name="Smith R.K. Jr."/>
            <person name="Garg J."/>
            <person name="Pearlman R.E."/>
            <person name="Karrer K.M."/>
            <person name="Sun L."/>
            <person name="Manning G."/>
            <person name="Elde N.C."/>
            <person name="Turkewitz A.P."/>
            <person name="Asai D.J."/>
            <person name="Wilkes D.E."/>
            <person name="Wang Y."/>
            <person name="Cai H."/>
            <person name="Collins K."/>
            <person name="Stewart B.A."/>
            <person name="Lee S.R."/>
            <person name="Wilamowska K."/>
            <person name="Weinberg Z."/>
            <person name="Ruzzo W.L."/>
            <person name="Wloga D."/>
            <person name="Gaertig J."/>
            <person name="Frankel J."/>
            <person name="Tsao C.-C."/>
            <person name="Gorovsky M.A."/>
            <person name="Keeling P.J."/>
            <person name="Waller R.F."/>
            <person name="Patron N.J."/>
            <person name="Cherry J.M."/>
            <person name="Stover N.A."/>
            <person name="Krieger C.J."/>
            <person name="del Toro C."/>
            <person name="Ryder H.F."/>
            <person name="Williamson S.C."/>
            <person name="Barbeau R.A."/>
            <person name="Hamilton E.P."/>
            <person name="Orias E."/>
        </authorList>
    </citation>
    <scope>NUCLEOTIDE SEQUENCE [LARGE SCALE GENOMIC DNA]</scope>
    <source>
        <strain evidence="2">SB210</strain>
    </source>
</reference>
<dbReference type="HOGENOM" id="CLU_895699_0_0_1"/>
<dbReference type="RefSeq" id="XP_001014997.2">
    <property type="nucleotide sequence ID" value="XM_001014997.2"/>
</dbReference>
<proteinExistence type="predicted"/>
<sequence>MPPILFVKLLFIVKDKTYVLIVASGRVQNAQIGILQGVKIISLMIQPKYAMTALKQQDKCVDCSQAVNYKCVNIDVPGCYNYSYSANDISCFDCTTPTSDGSCLNQNVGFCGSFNYSPNLGFCVDCSIAINKTCVYSNVPSCSSFKYYDPEKQCVDCTLVVPERSKCIYNNVPGCPKHYFDIGSFTCITCDHQDFWTDSKCNACFKEAGTIQATLDQKGCQIPDETYYSVFNEKNLYSFMNKIQFNQLLLTIIVFIFLVC</sequence>
<gene>
    <name evidence="1" type="ORF">TTHERM_00672200</name>
</gene>
<organism evidence="1 2">
    <name type="scientific">Tetrahymena thermophila (strain SB210)</name>
    <dbReference type="NCBI Taxonomy" id="312017"/>
    <lineage>
        <taxon>Eukaryota</taxon>
        <taxon>Sar</taxon>
        <taxon>Alveolata</taxon>
        <taxon>Ciliophora</taxon>
        <taxon>Intramacronucleata</taxon>
        <taxon>Oligohymenophorea</taxon>
        <taxon>Hymenostomatida</taxon>
        <taxon>Tetrahymenina</taxon>
        <taxon>Tetrahymenidae</taxon>
        <taxon>Tetrahymena</taxon>
    </lineage>
</organism>
<protein>
    <submittedName>
        <fullName evidence="1">Uncharacterized protein</fullName>
    </submittedName>
</protein>
<accession>Q23E35</accession>
<dbReference type="GeneID" id="7825915"/>